<sequence length="117" mass="12606">MNEVCHAFFHFGIRGIVVSTRAGEPLGTLQSRVRALSPTPRPDKESPENLIKITLLNPNYINLFGFCISCPQQGDLRLSGPPSGQNASGGARTHDRMVPAGFRAGSLVTVPPTPRLQ</sequence>
<protein>
    <submittedName>
        <fullName evidence="1">Uncharacterized protein</fullName>
    </submittedName>
</protein>
<dbReference type="AlphaFoldDB" id="A0AAV4BQ28"/>
<evidence type="ECO:0000313" key="2">
    <source>
        <dbReference type="Proteomes" id="UP000735302"/>
    </source>
</evidence>
<name>A0AAV4BQ28_9GAST</name>
<dbReference type="Proteomes" id="UP000735302">
    <property type="component" value="Unassembled WGS sequence"/>
</dbReference>
<organism evidence="1 2">
    <name type="scientific">Plakobranchus ocellatus</name>
    <dbReference type="NCBI Taxonomy" id="259542"/>
    <lineage>
        <taxon>Eukaryota</taxon>
        <taxon>Metazoa</taxon>
        <taxon>Spiralia</taxon>
        <taxon>Lophotrochozoa</taxon>
        <taxon>Mollusca</taxon>
        <taxon>Gastropoda</taxon>
        <taxon>Heterobranchia</taxon>
        <taxon>Euthyneura</taxon>
        <taxon>Panpulmonata</taxon>
        <taxon>Sacoglossa</taxon>
        <taxon>Placobranchoidea</taxon>
        <taxon>Plakobranchidae</taxon>
        <taxon>Plakobranchus</taxon>
    </lineage>
</organism>
<proteinExistence type="predicted"/>
<accession>A0AAV4BQ28</accession>
<gene>
    <name evidence="1" type="ORF">PoB_004691900</name>
</gene>
<comment type="caution">
    <text evidence="1">The sequence shown here is derived from an EMBL/GenBank/DDBJ whole genome shotgun (WGS) entry which is preliminary data.</text>
</comment>
<reference evidence="1 2" key="1">
    <citation type="journal article" date="2021" name="Elife">
        <title>Chloroplast acquisition without the gene transfer in kleptoplastic sea slugs, Plakobranchus ocellatus.</title>
        <authorList>
            <person name="Maeda T."/>
            <person name="Takahashi S."/>
            <person name="Yoshida T."/>
            <person name="Shimamura S."/>
            <person name="Takaki Y."/>
            <person name="Nagai Y."/>
            <person name="Toyoda A."/>
            <person name="Suzuki Y."/>
            <person name="Arimoto A."/>
            <person name="Ishii H."/>
            <person name="Satoh N."/>
            <person name="Nishiyama T."/>
            <person name="Hasebe M."/>
            <person name="Maruyama T."/>
            <person name="Minagawa J."/>
            <person name="Obokata J."/>
            <person name="Shigenobu S."/>
        </authorList>
    </citation>
    <scope>NUCLEOTIDE SEQUENCE [LARGE SCALE GENOMIC DNA]</scope>
</reference>
<dbReference type="EMBL" id="BLXT01005154">
    <property type="protein sequence ID" value="GFO20414.1"/>
    <property type="molecule type" value="Genomic_DNA"/>
</dbReference>
<evidence type="ECO:0000313" key="1">
    <source>
        <dbReference type="EMBL" id="GFO20414.1"/>
    </source>
</evidence>
<keyword evidence="2" id="KW-1185">Reference proteome</keyword>